<evidence type="ECO:0000256" key="1">
    <source>
        <dbReference type="ARBA" id="ARBA00000707"/>
    </source>
</evidence>
<gene>
    <name evidence="21" type="ORF">CUNI_LOCUS19990</name>
</gene>
<feature type="compositionally biased region" description="Polar residues" evidence="19">
    <location>
        <begin position="474"/>
        <end position="483"/>
    </location>
</feature>
<keyword evidence="11" id="KW-0863">Zinc-finger</keyword>
<keyword evidence="13" id="KW-0862">Zinc</keyword>
<comment type="subcellular location">
    <subcellularLocation>
        <location evidence="3">Cytoplasm</location>
    </subcellularLocation>
    <subcellularLocation>
        <location evidence="2">Nucleus</location>
    </subcellularLocation>
</comment>
<keyword evidence="15" id="KW-0539">Nucleus</keyword>
<dbReference type="GO" id="GO:0008270">
    <property type="term" value="F:zinc ion binding"/>
    <property type="evidence" value="ECO:0007669"/>
    <property type="project" value="UniProtKB-KW"/>
</dbReference>
<evidence type="ECO:0000256" key="10">
    <source>
        <dbReference type="ARBA" id="ARBA00022737"/>
    </source>
</evidence>
<evidence type="ECO:0000256" key="15">
    <source>
        <dbReference type="ARBA" id="ARBA00023242"/>
    </source>
</evidence>
<evidence type="ECO:0000259" key="20">
    <source>
        <dbReference type="PROSITE" id="PS00028"/>
    </source>
</evidence>
<comment type="catalytic activity">
    <reaction evidence="1">
        <text>Thiol-dependent hydrolysis of ester, thioester, amide, peptide and isopeptide bonds formed by the C-terminal Gly of ubiquitin (a 76-residue protein attached to proteins as an intracellular targeting signal).</text>
        <dbReference type="EC" id="3.4.19.12"/>
    </reaction>
</comment>
<dbReference type="PROSITE" id="PS00028">
    <property type="entry name" value="ZINC_FINGER_C2H2_1"/>
    <property type="match status" value="2"/>
</dbReference>
<comment type="similarity">
    <text evidence="4">Belongs to the peptidase C78 family. ZUFSP subfamily.</text>
</comment>
<evidence type="ECO:0000256" key="19">
    <source>
        <dbReference type="SAM" id="MobiDB-lite"/>
    </source>
</evidence>
<evidence type="ECO:0000256" key="8">
    <source>
        <dbReference type="ARBA" id="ARBA00022490"/>
    </source>
</evidence>
<name>A0A8S4A286_9EUPU</name>
<comment type="caution">
    <text evidence="21">The sequence shown here is derived from an EMBL/GenBank/DDBJ whole genome shotgun (WGS) entry which is preliminary data.</text>
</comment>
<reference evidence="21" key="1">
    <citation type="submission" date="2021-04" db="EMBL/GenBank/DDBJ databases">
        <authorList>
            <consortium name="Molecular Ecology Group"/>
        </authorList>
    </citation>
    <scope>NUCLEOTIDE SEQUENCE</scope>
</reference>
<evidence type="ECO:0000256" key="5">
    <source>
        <dbReference type="ARBA" id="ARBA00011274"/>
    </source>
</evidence>
<evidence type="ECO:0000256" key="18">
    <source>
        <dbReference type="ARBA" id="ARBA00045669"/>
    </source>
</evidence>
<dbReference type="Gene3D" id="3.90.70.130">
    <property type="match status" value="1"/>
</dbReference>
<dbReference type="GO" id="GO:0005737">
    <property type="term" value="C:cytoplasm"/>
    <property type="evidence" value="ECO:0007669"/>
    <property type="project" value="UniProtKB-SubCell"/>
</dbReference>
<dbReference type="GO" id="GO:0004843">
    <property type="term" value="F:cysteine-type deubiquitinase activity"/>
    <property type="evidence" value="ECO:0007669"/>
    <property type="project" value="UniProtKB-EC"/>
</dbReference>
<dbReference type="FunFam" id="3.90.70.130:FF:000002">
    <property type="entry name" value="Zinc finger containing ubiquitin peptidase 1"/>
    <property type="match status" value="1"/>
</dbReference>
<feature type="compositionally biased region" description="Low complexity" evidence="19">
    <location>
        <begin position="459"/>
        <end position="473"/>
    </location>
</feature>
<sequence length="781" mass="86262">MDSTDEIIFNSSLDLFDDIEELHDADGDKNTRGSQPLSTADNSTSAIPSDCKPATSAITSDCKPLTYFTGSILPDNTNTLQACNSVSQVSYVEPKENGLSEYFQEGYYKEYLHSSPFNKIDGSSEEESLLGLPSKRHKICESDEEFVDDRDMVMEGSCDNISILNVSDNSLHNLSGDLPGQSTEDNVGTSAQRLISQTESSRLSEAVPIGGDINSVNDLSINTVPVVRETSVNSDNAFTDFDQLSFDTKSINNQEKSSINPNTEVEVISQKSPSVWSNVSELICPFCDIQLDNLWLMNSHIENLHSDTFNGEAAALNHTFLFVCPFCDLDLGDISALDLHLLAAHGEEQEPLQAGVTCPLCGVLCHSEDDLKLHIKTHATDETVYGVSEVDQEVVFPATSSHPLMRCPVCSLEMADGDLLASHVESHFNPHHRPGFDNELGSKQGAMQENIPVEKVPPKQKSSSNQSVPSTSQGNWKSSNGKGSISYKQQYEQNLERAVVGGKMTVTDFHEQKLLMAETECLGVDNGSTRTQGVIEKLEYLYRNQARPGQAAYLCSPVDHFAGSYGDKGWGCGYRNFQMMLSCLSRHPDYARKLFAGENISIPSIPKIQQMIELAWKKGFDPPGCRQLGGHLVNTSKWIGATEIVATLSSLGIRCHLADFHAPSSSDGTHPRLLEWVRSYFCRRQQEFLPPLYLQHQGHSRTVIGVEVERGTTKLLLFDPGTPSDQMASVARGQLTWKHMRIFRRTQSGFKSRQYQIVAVTGLLTDAEYQESKTLKSEQVS</sequence>
<dbReference type="EC" id="3.4.19.12" evidence="6"/>
<evidence type="ECO:0000256" key="14">
    <source>
        <dbReference type="ARBA" id="ARBA00022990"/>
    </source>
</evidence>
<evidence type="ECO:0000256" key="12">
    <source>
        <dbReference type="ARBA" id="ARBA00022801"/>
    </source>
</evidence>
<evidence type="ECO:0000256" key="2">
    <source>
        <dbReference type="ARBA" id="ARBA00004123"/>
    </source>
</evidence>
<evidence type="ECO:0000256" key="13">
    <source>
        <dbReference type="ARBA" id="ARBA00022833"/>
    </source>
</evidence>
<feature type="domain" description="C2H2-type" evidence="20">
    <location>
        <begin position="324"/>
        <end position="345"/>
    </location>
</feature>
<feature type="compositionally biased region" description="Polar residues" evidence="19">
    <location>
        <begin position="32"/>
        <end position="47"/>
    </location>
</feature>
<comment type="function">
    <text evidence="18">Deubiquitinase with endodeubiquitinase activity that specifically interacts with and cleaves 'Lys-63'-linked long polyubiquitin chains. Shows only weak activity against 'Lys-11' and 'Lys-48'-linked chains. Plays an important role in genome stability pathways, functioning to prevent spontaneous DNA damage and also promote cellular survival in response to exogenous DNA damage. Modulates the ubiquitination status of replication protein A (RPA) complex proteins in response to replication stress.</text>
</comment>
<dbReference type="OrthoDB" id="288987at2759"/>
<dbReference type="GO" id="GO:0071567">
    <property type="term" value="F:deUFMylase activity"/>
    <property type="evidence" value="ECO:0007669"/>
    <property type="project" value="UniProtKB-ARBA"/>
</dbReference>
<evidence type="ECO:0000256" key="17">
    <source>
        <dbReference type="ARBA" id="ARBA00031481"/>
    </source>
</evidence>
<evidence type="ECO:0000256" key="16">
    <source>
        <dbReference type="ARBA" id="ARBA00029662"/>
    </source>
</evidence>
<keyword evidence="22" id="KW-1185">Reference proteome</keyword>
<dbReference type="InterPro" id="IPR012462">
    <property type="entry name" value="UFSP1/2_DUB_cat"/>
</dbReference>
<evidence type="ECO:0000256" key="6">
    <source>
        <dbReference type="ARBA" id="ARBA00012759"/>
    </source>
</evidence>
<dbReference type="GO" id="GO:0005634">
    <property type="term" value="C:nucleus"/>
    <property type="evidence" value="ECO:0007669"/>
    <property type="project" value="UniProtKB-SubCell"/>
</dbReference>
<dbReference type="PANTHER" id="PTHR48153:SF4">
    <property type="entry name" value="UBIQUITIN CARBOXYL-TERMINAL HYDROLASE MUG105"/>
    <property type="match status" value="1"/>
</dbReference>
<accession>A0A8S4A286</accession>
<dbReference type="PANTHER" id="PTHR48153">
    <property type="entry name" value="UFM1-SPECIFIC PROTEASE 2"/>
    <property type="match status" value="1"/>
</dbReference>
<evidence type="ECO:0000256" key="3">
    <source>
        <dbReference type="ARBA" id="ARBA00004496"/>
    </source>
</evidence>
<dbReference type="Proteomes" id="UP000678393">
    <property type="component" value="Unassembled WGS sequence"/>
</dbReference>
<organism evidence="21 22">
    <name type="scientific">Candidula unifasciata</name>
    <dbReference type="NCBI Taxonomy" id="100452"/>
    <lineage>
        <taxon>Eukaryota</taxon>
        <taxon>Metazoa</taxon>
        <taxon>Spiralia</taxon>
        <taxon>Lophotrochozoa</taxon>
        <taxon>Mollusca</taxon>
        <taxon>Gastropoda</taxon>
        <taxon>Heterobranchia</taxon>
        <taxon>Euthyneura</taxon>
        <taxon>Panpulmonata</taxon>
        <taxon>Eupulmonata</taxon>
        <taxon>Stylommatophora</taxon>
        <taxon>Helicina</taxon>
        <taxon>Helicoidea</taxon>
        <taxon>Geomitridae</taxon>
        <taxon>Candidula</taxon>
    </lineage>
</organism>
<evidence type="ECO:0000256" key="9">
    <source>
        <dbReference type="ARBA" id="ARBA00022723"/>
    </source>
</evidence>
<keyword evidence="14" id="KW-0007">Acetylation</keyword>
<keyword evidence="8" id="KW-0963">Cytoplasm</keyword>
<comment type="subunit">
    <text evidence="5">Interacts with RPA1 and RPA2.</text>
</comment>
<dbReference type="EMBL" id="CAJHNH020007179">
    <property type="protein sequence ID" value="CAG5134432.1"/>
    <property type="molecule type" value="Genomic_DNA"/>
</dbReference>
<keyword evidence="12" id="KW-0378">Hydrolase</keyword>
<dbReference type="SMART" id="SM00355">
    <property type="entry name" value="ZnF_C2H2"/>
    <property type="match status" value="4"/>
</dbReference>
<dbReference type="AlphaFoldDB" id="A0A8S4A286"/>
<evidence type="ECO:0000256" key="11">
    <source>
        <dbReference type="ARBA" id="ARBA00022771"/>
    </source>
</evidence>
<dbReference type="Pfam" id="PF07910">
    <property type="entry name" value="Peptidase_C78"/>
    <property type="match status" value="1"/>
</dbReference>
<dbReference type="Gene3D" id="3.30.160.60">
    <property type="entry name" value="Classic Zinc Finger"/>
    <property type="match status" value="1"/>
</dbReference>
<keyword evidence="9" id="KW-0479">Metal-binding</keyword>
<keyword evidence="10" id="KW-0677">Repeat</keyword>
<evidence type="ECO:0000313" key="21">
    <source>
        <dbReference type="EMBL" id="CAG5134432.1"/>
    </source>
</evidence>
<feature type="region of interest" description="Disordered" evidence="19">
    <location>
        <begin position="453"/>
        <end position="483"/>
    </location>
</feature>
<feature type="region of interest" description="Disordered" evidence="19">
    <location>
        <begin position="24"/>
        <end position="48"/>
    </location>
</feature>
<evidence type="ECO:0000256" key="4">
    <source>
        <dbReference type="ARBA" id="ARBA00010469"/>
    </source>
</evidence>
<proteinExistence type="inferred from homology"/>
<evidence type="ECO:0000313" key="22">
    <source>
        <dbReference type="Proteomes" id="UP000678393"/>
    </source>
</evidence>
<feature type="domain" description="C2H2-type" evidence="20">
    <location>
        <begin position="358"/>
        <end position="378"/>
    </location>
</feature>
<evidence type="ECO:0000256" key="7">
    <source>
        <dbReference type="ARBA" id="ARBA00021993"/>
    </source>
</evidence>
<protein>
    <recommendedName>
        <fullName evidence="7">Zinc finger-containing ubiquitin peptidase 1</fullName>
        <ecNumber evidence="6">3.4.19.12</ecNumber>
    </recommendedName>
    <alternativeName>
        <fullName evidence="17">Lys-63-specific deubiquitinase ZUFSP</fullName>
    </alternativeName>
    <alternativeName>
        <fullName evidence="16">Zinc finger with UFM1-specific peptidase domain protein</fullName>
    </alternativeName>
</protein>
<dbReference type="InterPro" id="IPR013087">
    <property type="entry name" value="Znf_C2H2_type"/>
</dbReference>